<dbReference type="EMBL" id="QOIM01000049">
    <property type="protein sequence ID" value="RCG13681.1"/>
    <property type="molecule type" value="Genomic_DNA"/>
</dbReference>
<sequence>MKEAAQKTVARHAEELIGLSERLHADPETAWEEHRAAAAVPELLDRAGFDVTSSYLGLETAFLARAGEGPVRVALCAEYDALPGLGHACGHNLIAASAVGAALGLATVAADAGLTVEVYGTPAEEGGGGKIEMLDRGAFAGVDLAMMVHPAPVDVAEARPFAVSHSKVSYTGKSAHAAAYPEAGVNAADAFTVAQVAIGLLRQQLPASARVHGVVTHAGDAPNAVPERSAGRWYVRAETLAELAELEPRVMRAFEAGALATGCDLEIEPESKPYAEFRADETALEHYRANALALGRRFAPPGQAARMNRASTDMGNVSRVVPAIHPYIGVGSLPATNHQREFAAHCVGGTAQRALLDGAMALAWTAVDRSASSREAAA</sequence>
<dbReference type="SUPFAM" id="SSF53187">
    <property type="entry name" value="Zn-dependent exopeptidases"/>
    <property type="match status" value="1"/>
</dbReference>
<dbReference type="SUPFAM" id="SSF55031">
    <property type="entry name" value="Bacterial exopeptidase dimerisation domain"/>
    <property type="match status" value="1"/>
</dbReference>
<dbReference type="Pfam" id="PF07687">
    <property type="entry name" value="M20_dimer"/>
    <property type="match status" value="1"/>
</dbReference>
<dbReference type="GO" id="GO:0005737">
    <property type="term" value="C:cytoplasm"/>
    <property type="evidence" value="ECO:0007669"/>
    <property type="project" value="TreeGrafter"/>
</dbReference>
<accession>A0A367E6Q4</accession>
<dbReference type="InterPro" id="IPR052030">
    <property type="entry name" value="Peptidase_M20/M20A_hydrolases"/>
</dbReference>
<dbReference type="InterPro" id="IPR002933">
    <property type="entry name" value="Peptidase_M20"/>
</dbReference>
<evidence type="ECO:0000313" key="4">
    <source>
        <dbReference type="Proteomes" id="UP000253507"/>
    </source>
</evidence>
<dbReference type="Pfam" id="PF01546">
    <property type="entry name" value="Peptidase_M20"/>
    <property type="match status" value="1"/>
</dbReference>
<dbReference type="InterPro" id="IPR036264">
    <property type="entry name" value="Bact_exopeptidase_dim_dom"/>
</dbReference>
<dbReference type="CDD" id="cd05672">
    <property type="entry name" value="M20_ACY1L2-like"/>
    <property type="match status" value="1"/>
</dbReference>
<evidence type="ECO:0000313" key="3">
    <source>
        <dbReference type="EMBL" id="RCG13681.1"/>
    </source>
</evidence>
<dbReference type="PIRSF" id="PIRSF037226">
    <property type="entry name" value="Amidohydrolase_ACY1L2_prd"/>
    <property type="match status" value="1"/>
</dbReference>
<dbReference type="AlphaFoldDB" id="A0A367E6Q4"/>
<comment type="similarity">
    <text evidence="1">Belongs to the peptidase M20A family.</text>
</comment>
<feature type="domain" description="Peptidase M20 dimerisation" evidence="2">
    <location>
        <begin position="167"/>
        <end position="256"/>
    </location>
</feature>
<dbReference type="PANTHER" id="PTHR30575">
    <property type="entry name" value="PEPTIDASE M20"/>
    <property type="match status" value="1"/>
</dbReference>
<dbReference type="OrthoDB" id="9781032at2"/>
<dbReference type="GO" id="GO:0016805">
    <property type="term" value="F:dipeptidase activity"/>
    <property type="evidence" value="ECO:0007669"/>
    <property type="project" value="InterPro"/>
</dbReference>
<keyword evidence="4" id="KW-1185">Reference proteome</keyword>
<dbReference type="GO" id="GO:0071713">
    <property type="term" value="F:para-aminobenzoyl-glutamate hydrolase activity"/>
    <property type="evidence" value="ECO:0007669"/>
    <property type="project" value="TreeGrafter"/>
</dbReference>
<proteinExistence type="inferred from homology"/>
<dbReference type="InterPro" id="IPR011650">
    <property type="entry name" value="Peptidase_M20_dimer"/>
</dbReference>
<dbReference type="InterPro" id="IPR017144">
    <property type="entry name" value="Xaa-Arg_dipeptidase"/>
</dbReference>
<dbReference type="NCBIfam" id="TIGR01891">
    <property type="entry name" value="amidohydrolases"/>
    <property type="match status" value="1"/>
</dbReference>
<dbReference type="GO" id="GO:0046657">
    <property type="term" value="P:folic acid catabolic process"/>
    <property type="evidence" value="ECO:0007669"/>
    <property type="project" value="TreeGrafter"/>
</dbReference>
<dbReference type="PANTHER" id="PTHR30575:SF0">
    <property type="entry name" value="XAA-ARG DIPEPTIDASE"/>
    <property type="match status" value="1"/>
</dbReference>
<comment type="caution">
    <text evidence="3">The sequence shown here is derived from an EMBL/GenBank/DDBJ whole genome shotgun (WGS) entry which is preliminary data.</text>
</comment>
<name>A0A367E6Q4_9ACTN</name>
<protein>
    <recommendedName>
        <fullName evidence="1">Peptidase M20 domain-containing protein 2</fullName>
    </recommendedName>
</protein>
<dbReference type="Gene3D" id="3.40.630.10">
    <property type="entry name" value="Zn peptidases"/>
    <property type="match status" value="1"/>
</dbReference>
<evidence type="ECO:0000259" key="2">
    <source>
        <dbReference type="Pfam" id="PF07687"/>
    </source>
</evidence>
<dbReference type="FunFam" id="3.30.70.360:FF:000004">
    <property type="entry name" value="Peptidase M20 domain-containing protein 2"/>
    <property type="match status" value="1"/>
</dbReference>
<reference evidence="3 4" key="1">
    <citation type="submission" date="2018-06" db="EMBL/GenBank/DDBJ databases">
        <title>Streptomyces reniochalinae sp. nov. and Streptomyces diacarnus sp. nov. from marine sponges.</title>
        <authorList>
            <person name="Li L."/>
        </authorList>
    </citation>
    <scope>NUCLEOTIDE SEQUENCE [LARGE SCALE GENOMIC DNA]</scope>
    <source>
        <strain evidence="3 4">LHW50302</strain>
    </source>
</reference>
<organism evidence="3 4">
    <name type="scientific">Streptomyces reniochalinae</name>
    <dbReference type="NCBI Taxonomy" id="2250578"/>
    <lineage>
        <taxon>Bacteria</taxon>
        <taxon>Bacillati</taxon>
        <taxon>Actinomycetota</taxon>
        <taxon>Actinomycetes</taxon>
        <taxon>Kitasatosporales</taxon>
        <taxon>Streptomycetaceae</taxon>
        <taxon>Streptomyces</taxon>
    </lineage>
</organism>
<dbReference type="InterPro" id="IPR017439">
    <property type="entry name" value="Amidohydrolase"/>
</dbReference>
<gene>
    <name evidence="3" type="ORF">DQ392_31415</name>
</gene>
<dbReference type="Gene3D" id="3.30.70.360">
    <property type="match status" value="1"/>
</dbReference>
<evidence type="ECO:0000256" key="1">
    <source>
        <dbReference type="PIRNR" id="PIRNR037226"/>
    </source>
</evidence>
<dbReference type="Proteomes" id="UP000253507">
    <property type="component" value="Unassembled WGS sequence"/>
</dbReference>